<dbReference type="SUPFAM" id="SSF81606">
    <property type="entry name" value="PP2C-like"/>
    <property type="match status" value="1"/>
</dbReference>
<evidence type="ECO:0000313" key="2">
    <source>
        <dbReference type="EMBL" id="MBM7702954.1"/>
    </source>
</evidence>
<reference evidence="2 3" key="1">
    <citation type="submission" date="2021-01" db="EMBL/GenBank/DDBJ databases">
        <title>Genomic Encyclopedia of Type Strains, Phase IV (KMG-IV): sequencing the most valuable type-strain genomes for metagenomic binning, comparative biology and taxonomic classification.</title>
        <authorList>
            <person name="Goeker M."/>
        </authorList>
    </citation>
    <scope>NUCLEOTIDE SEQUENCE [LARGE SCALE GENOMIC DNA]</scope>
    <source>
        <strain evidence="2 3">DSM 104297</strain>
    </source>
</reference>
<name>A0ABS2QTZ4_9BACI</name>
<dbReference type="RefSeq" id="WP_205186376.1">
    <property type="nucleotide sequence ID" value="NZ_JAFBFC010000003.1"/>
</dbReference>
<dbReference type="Pfam" id="PF13672">
    <property type="entry name" value="PP2C_2"/>
    <property type="match status" value="1"/>
</dbReference>
<dbReference type="InterPro" id="IPR001932">
    <property type="entry name" value="PPM-type_phosphatase-like_dom"/>
</dbReference>
<evidence type="ECO:0000259" key="1">
    <source>
        <dbReference type="Pfam" id="PF13672"/>
    </source>
</evidence>
<sequence>MKIETCSIKSNRKSICEDHVVEVRKKGLFAVLDGATPVSDFVDEKGYNGAVLASRIVGAAIQSTVEPIHVKPCLVNANAQLLEKMKCAQIPLQQKHERWSTCAAVVHLTDDRIHYGQIGDCMIFATLRNGDFLVLSTDTVEGISKRAKQHRERERLKGVALPDESYFNVRKNALIYNRSLANVKNGYGVLNGDPAADMYFHTGSIKREDCCELLLISDGLFPKDKKWEDMFQFISTNGLERYARDLVSYEEKHSAYQDDKTGIFIQLATNKR</sequence>
<dbReference type="Gene3D" id="3.60.40.10">
    <property type="entry name" value="PPM-type phosphatase domain"/>
    <property type="match status" value="1"/>
</dbReference>
<protein>
    <submittedName>
        <fullName evidence="2">Serine/threonine protein phosphatase PrpC</fullName>
    </submittedName>
</protein>
<feature type="domain" description="PPM-type phosphatase" evidence="1">
    <location>
        <begin position="12"/>
        <end position="234"/>
    </location>
</feature>
<comment type="caution">
    <text evidence="2">The sequence shown here is derived from an EMBL/GenBank/DDBJ whole genome shotgun (WGS) entry which is preliminary data.</text>
</comment>
<dbReference type="InterPro" id="IPR036457">
    <property type="entry name" value="PPM-type-like_dom_sf"/>
</dbReference>
<dbReference type="EMBL" id="JAFBFC010000003">
    <property type="protein sequence ID" value="MBM7702954.1"/>
    <property type="molecule type" value="Genomic_DNA"/>
</dbReference>
<organism evidence="2 3">
    <name type="scientific">Priestia iocasae</name>
    <dbReference type="NCBI Taxonomy" id="2291674"/>
    <lineage>
        <taxon>Bacteria</taxon>
        <taxon>Bacillati</taxon>
        <taxon>Bacillota</taxon>
        <taxon>Bacilli</taxon>
        <taxon>Bacillales</taxon>
        <taxon>Bacillaceae</taxon>
        <taxon>Priestia</taxon>
    </lineage>
</organism>
<proteinExistence type="predicted"/>
<keyword evidence="3" id="KW-1185">Reference proteome</keyword>
<gene>
    <name evidence="2" type="ORF">JOC83_001801</name>
</gene>
<dbReference type="Proteomes" id="UP000809829">
    <property type="component" value="Unassembled WGS sequence"/>
</dbReference>
<accession>A0ABS2QTZ4</accession>
<evidence type="ECO:0000313" key="3">
    <source>
        <dbReference type="Proteomes" id="UP000809829"/>
    </source>
</evidence>